<evidence type="ECO:0000256" key="1">
    <source>
        <dbReference type="SAM" id="MobiDB-lite"/>
    </source>
</evidence>
<dbReference type="SUPFAM" id="SSF89372">
    <property type="entry name" value="Fucose-specific lectin"/>
    <property type="match status" value="1"/>
</dbReference>
<evidence type="ECO:0000313" key="3">
    <source>
        <dbReference type="Proteomes" id="UP001595824"/>
    </source>
</evidence>
<dbReference type="Gene3D" id="2.120.10.70">
    <property type="entry name" value="Fucose-specific lectin"/>
    <property type="match status" value="1"/>
</dbReference>
<dbReference type="EMBL" id="JBHSDP010000015">
    <property type="protein sequence ID" value="MFC4329308.1"/>
    <property type="molecule type" value="Genomic_DNA"/>
</dbReference>
<keyword evidence="3" id="KW-1185">Reference proteome</keyword>
<proteinExistence type="predicted"/>
<comment type="caution">
    <text evidence="2">The sequence shown here is derived from an EMBL/GenBank/DDBJ whole genome shotgun (WGS) entry which is preliminary data.</text>
</comment>
<evidence type="ECO:0000313" key="2">
    <source>
        <dbReference type="EMBL" id="MFC4329308.1"/>
    </source>
</evidence>
<accession>A0ABV8TF88</accession>
<protein>
    <submittedName>
        <fullName evidence="2">Uncharacterized protein</fullName>
    </submittedName>
</protein>
<name>A0ABV8TF88_9ACTN</name>
<gene>
    <name evidence="2" type="ORF">ACFPC0_16105</name>
</gene>
<dbReference type="Proteomes" id="UP001595824">
    <property type="component" value="Unassembled WGS sequence"/>
</dbReference>
<feature type="compositionally biased region" description="Low complexity" evidence="1">
    <location>
        <begin position="1"/>
        <end position="11"/>
    </location>
</feature>
<organism evidence="2 3">
    <name type="scientific">Streptomyces andamanensis</name>
    <dbReference type="NCBI Taxonomy" id="1565035"/>
    <lineage>
        <taxon>Bacteria</taxon>
        <taxon>Bacillati</taxon>
        <taxon>Actinomycetota</taxon>
        <taxon>Actinomycetes</taxon>
        <taxon>Kitasatosporales</taxon>
        <taxon>Streptomycetaceae</taxon>
        <taxon>Streptomyces</taxon>
    </lineage>
</organism>
<sequence length="373" mass="39800">MRTRSGRAAARGRAEAPGEHASTGRHTAGRTVGGRWLVLGKDGRLTAYARTGDGLLRWTELRPGGPQWSAPEFFPVDGLTHLTVVQGADAYVHFLGRREVRRADGSPAVDIVHAIQYQTGRPVTEWRSLGNAHQDRERAARFGAPAGAVSGSGRVHVFARNAGGGVMLRREDASGKWEGWQDLKGSQVKDGMAAVVHDSGRVELLAVGEGVVMRWQQESPDGAFRREPNVSLRVAPGTVAALPTGPERATYYWAEPDRGGLVAHRPGRSAIPLGGAPDGEPVGALRADPAGYDCTVLAHRDQDWQVLFAVCGTENEQAGVRWSPTGERALGAPALALDGRGRVVLALIGPDGRLRVARQTEAADLSLGPWTRA</sequence>
<reference evidence="3" key="1">
    <citation type="journal article" date="2019" name="Int. J. Syst. Evol. Microbiol.">
        <title>The Global Catalogue of Microorganisms (GCM) 10K type strain sequencing project: providing services to taxonomists for standard genome sequencing and annotation.</title>
        <authorList>
            <consortium name="The Broad Institute Genomics Platform"/>
            <consortium name="The Broad Institute Genome Sequencing Center for Infectious Disease"/>
            <person name="Wu L."/>
            <person name="Ma J."/>
        </authorList>
    </citation>
    <scope>NUCLEOTIDE SEQUENCE [LARGE SCALE GENOMIC DNA]</scope>
    <source>
        <strain evidence="3">PCU 347</strain>
    </source>
</reference>
<dbReference type="RefSeq" id="WP_381739765.1">
    <property type="nucleotide sequence ID" value="NZ_JBHSDP010000015.1"/>
</dbReference>
<feature type="region of interest" description="Disordered" evidence="1">
    <location>
        <begin position="1"/>
        <end position="29"/>
    </location>
</feature>